<dbReference type="InParanoid" id="Q01UB0"/>
<dbReference type="Gene3D" id="3.40.1050.10">
    <property type="entry name" value="Carbonic anhydrase"/>
    <property type="match status" value="1"/>
</dbReference>
<feature type="binding site" evidence="6">
    <location>
        <position position="139"/>
    </location>
    <ligand>
        <name>Zn(2+)</name>
        <dbReference type="ChEBI" id="CHEBI:29105"/>
    </ligand>
</feature>
<dbReference type="AlphaFoldDB" id="Q01UB0"/>
<dbReference type="HOGENOM" id="CLU_053879_4_2_0"/>
<evidence type="ECO:0000256" key="4">
    <source>
        <dbReference type="ARBA" id="ARBA00023239"/>
    </source>
</evidence>
<dbReference type="InterPro" id="IPR001765">
    <property type="entry name" value="Carbonic_anhydrase"/>
</dbReference>
<dbReference type="CDD" id="cd03378">
    <property type="entry name" value="beta_CA_cladeC"/>
    <property type="match status" value="1"/>
</dbReference>
<dbReference type="InterPro" id="IPR036874">
    <property type="entry name" value="Carbonic_anhydrase_sf"/>
</dbReference>
<comment type="similarity">
    <text evidence="1 7">Belongs to the beta-class carbonic anhydrase family.</text>
</comment>
<evidence type="ECO:0000256" key="6">
    <source>
        <dbReference type="PIRSR" id="PIRSR601765-1"/>
    </source>
</evidence>
<feature type="binding site" evidence="6">
    <location>
        <position position="83"/>
    </location>
    <ligand>
        <name>Zn(2+)</name>
        <dbReference type="ChEBI" id="CHEBI:29105"/>
    </ligand>
</feature>
<comment type="cofactor">
    <cofactor evidence="6">
        <name>Zn(2+)</name>
        <dbReference type="ChEBI" id="CHEBI:29105"/>
    </cofactor>
    <text evidence="6">Binds 1 zinc ion per subunit.</text>
</comment>
<dbReference type="eggNOG" id="COG0288">
    <property type="taxonomic scope" value="Bacteria"/>
</dbReference>
<reference evidence="8" key="1">
    <citation type="submission" date="2006-10" db="EMBL/GenBank/DDBJ databases">
        <title>Complete sequence of Solibacter usitatus Ellin6076.</title>
        <authorList>
            <consortium name="US DOE Joint Genome Institute"/>
            <person name="Copeland A."/>
            <person name="Lucas S."/>
            <person name="Lapidus A."/>
            <person name="Barry K."/>
            <person name="Detter J.C."/>
            <person name="Glavina del Rio T."/>
            <person name="Hammon N."/>
            <person name="Israni S."/>
            <person name="Dalin E."/>
            <person name="Tice H."/>
            <person name="Pitluck S."/>
            <person name="Thompson L.S."/>
            <person name="Brettin T."/>
            <person name="Bruce D."/>
            <person name="Han C."/>
            <person name="Tapia R."/>
            <person name="Gilna P."/>
            <person name="Schmutz J."/>
            <person name="Larimer F."/>
            <person name="Land M."/>
            <person name="Hauser L."/>
            <person name="Kyrpides N."/>
            <person name="Mikhailova N."/>
            <person name="Janssen P.H."/>
            <person name="Kuske C.R."/>
            <person name="Richardson P."/>
        </authorList>
    </citation>
    <scope>NUCLEOTIDE SEQUENCE</scope>
    <source>
        <strain evidence="8">Ellin6076</strain>
    </source>
</reference>
<dbReference type="EC" id="4.2.1.1" evidence="2 7"/>
<accession>Q01UB0</accession>
<keyword evidence="3 6" id="KW-0862">Zinc</keyword>
<proteinExistence type="inferred from homology"/>
<keyword evidence="4 7" id="KW-0456">Lyase</keyword>
<evidence type="ECO:0000313" key="8">
    <source>
        <dbReference type="EMBL" id="ABJ86760.1"/>
    </source>
</evidence>
<dbReference type="SUPFAM" id="SSF53056">
    <property type="entry name" value="beta-carbonic anhydrase, cab"/>
    <property type="match status" value="1"/>
</dbReference>
<evidence type="ECO:0000256" key="2">
    <source>
        <dbReference type="ARBA" id="ARBA00012925"/>
    </source>
</evidence>
<sequence>MYGNSRRGASRRDFAIFAAAAGLGRAAPQPQIGRRITADQALRDLLEGNHRFTLGKPATPRRSPKDFQQLAHAQFPEAVVVSCADSRVAPEILFDVGIGDIFVVRVAGNVIDGAGVTVKGSIEYAIAELNVPLILVLGHAGCGAVKSAIKHIDDRDALPGAINGLVELIKPAVTRSKGMPGDPLENAIRQNVAIGVERLRSLDPILSPRVKAGNVKVAGAVYNLQSGAVALTIG</sequence>
<evidence type="ECO:0000256" key="5">
    <source>
        <dbReference type="ARBA" id="ARBA00048348"/>
    </source>
</evidence>
<organism evidence="8">
    <name type="scientific">Solibacter usitatus (strain Ellin6076)</name>
    <dbReference type="NCBI Taxonomy" id="234267"/>
    <lineage>
        <taxon>Bacteria</taxon>
        <taxon>Pseudomonadati</taxon>
        <taxon>Acidobacteriota</taxon>
        <taxon>Terriglobia</taxon>
        <taxon>Bryobacterales</taxon>
        <taxon>Solibacteraceae</taxon>
        <taxon>Candidatus Solibacter</taxon>
    </lineage>
</organism>
<comment type="function">
    <text evidence="7">Reversible hydration of carbon dioxide.</text>
</comment>
<gene>
    <name evidence="8" type="ordered locus">Acid_5813</name>
</gene>
<dbReference type="PANTHER" id="PTHR11002:SF79">
    <property type="entry name" value="CARBONIC ANHYDRASE 2"/>
    <property type="match status" value="1"/>
</dbReference>
<dbReference type="KEGG" id="sus:Acid_5813"/>
<keyword evidence="6" id="KW-0479">Metal-binding</keyword>
<dbReference type="EMBL" id="CP000473">
    <property type="protein sequence ID" value="ABJ86760.1"/>
    <property type="molecule type" value="Genomic_DNA"/>
</dbReference>
<feature type="binding site" evidence="6">
    <location>
        <position position="142"/>
    </location>
    <ligand>
        <name>Zn(2+)</name>
        <dbReference type="ChEBI" id="CHEBI:29105"/>
    </ligand>
</feature>
<comment type="catalytic activity">
    <reaction evidence="5 7">
        <text>hydrogencarbonate + H(+) = CO2 + H2O</text>
        <dbReference type="Rhea" id="RHEA:10748"/>
        <dbReference type="ChEBI" id="CHEBI:15377"/>
        <dbReference type="ChEBI" id="CHEBI:15378"/>
        <dbReference type="ChEBI" id="CHEBI:16526"/>
        <dbReference type="ChEBI" id="CHEBI:17544"/>
        <dbReference type="EC" id="4.2.1.1"/>
    </reaction>
</comment>
<name>Q01UB0_SOLUE</name>
<dbReference type="PANTHER" id="PTHR11002">
    <property type="entry name" value="CARBONIC ANHYDRASE"/>
    <property type="match status" value="1"/>
</dbReference>
<dbReference type="STRING" id="234267.Acid_5813"/>
<dbReference type="SMART" id="SM00947">
    <property type="entry name" value="Pro_CA"/>
    <property type="match status" value="1"/>
</dbReference>
<evidence type="ECO:0000256" key="3">
    <source>
        <dbReference type="ARBA" id="ARBA00022833"/>
    </source>
</evidence>
<dbReference type="PROSITE" id="PS00704">
    <property type="entry name" value="PROK_CO2_ANHYDRASE_1"/>
    <property type="match status" value="1"/>
</dbReference>
<evidence type="ECO:0000256" key="1">
    <source>
        <dbReference type="ARBA" id="ARBA00006217"/>
    </source>
</evidence>
<protein>
    <recommendedName>
        <fullName evidence="2 7">Carbonic anhydrase</fullName>
        <ecNumber evidence="2 7">4.2.1.1</ecNumber>
    </recommendedName>
    <alternativeName>
        <fullName evidence="7">Carbonate dehydratase</fullName>
    </alternativeName>
</protein>
<dbReference type="InterPro" id="IPR015892">
    <property type="entry name" value="Carbonic_anhydrase_CS"/>
</dbReference>
<dbReference type="PROSITE" id="PS00705">
    <property type="entry name" value="PROK_CO2_ANHYDRASE_2"/>
    <property type="match status" value="1"/>
</dbReference>
<dbReference type="GO" id="GO:0004089">
    <property type="term" value="F:carbonate dehydratase activity"/>
    <property type="evidence" value="ECO:0007669"/>
    <property type="project" value="UniProtKB-UniRule"/>
</dbReference>
<dbReference type="Pfam" id="PF00484">
    <property type="entry name" value="Pro_CA"/>
    <property type="match status" value="1"/>
</dbReference>
<feature type="binding site" evidence="6">
    <location>
        <position position="85"/>
    </location>
    <ligand>
        <name>Zn(2+)</name>
        <dbReference type="ChEBI" id="CHEBI:29105"/>
    </ligand>
</feature>
<dbReference type="GO" id="GO:0015976">
    <property type="term" value="P:carbon utilization"/>
    <property type="evidence" value="ECO:0007669"/>
    <property type="project" value="InterPro"/>
</dbReference>
<evidence type="ECO:0000256" key="7">
    <source>
        <dbReference type="RuleBase" id="RU003956"/>
    </source>
</evidence>
<dbReference type="GO" id="GO:0008270">
    <property type="term" value="F:zinc ion binding"/>
    <property type="evidence" value="ECO:0007669"/>
    <property type="project" value="UniProtKB-UniRule"/>
</dbReference>
<dbReference type="OrthoDB" id="9769739at2"/>